<dbReference type="PRINTS" id="PR01042">
    <property type="entry name" value="TRNASYNTHASP"/>
</dbReference>
<dbReference type="SUPFAM" id="SSF50249">
    <property type="entry name" value="Nucleic acid-binding proteins"/>
    <property type="match status" value="1"/>
</dbReference>
<comment type="similarity">
    <text evidence="1">Belongs to the class-II aminoacyl-tRNA synthetase family.</text>
</comment>
<keyword evidence="10" id="KW-1185">Reference proteome</keyword>
<feature type="domain" description="Aminoacyl-transfer RNA synthetases class-II family profile" evidence="8">
    <location>
        <begin position="157"/>
        <end position="464"/>
    </location>
</feature>
<evidence type="ECO:0000259" key="8">
    <source>
        <dbReference type="PROSITE" id="PS50862"/>
    </source>
</evidence>
<dbReference type="InterPro" id="IPR012340">
    <property type="entry name" value="NA-bd_OB-fold"/>
</dbReference>
<dbReference type="NCBIfam" id="TIGR00457">
    <property type="entry name" value="asnS"/>
    <property type="match status" value="1"/>
</dbReference>
<dbReference type="Pfam" id="PF00152">
    <property type="entry name" value="tRNA-synt_2"/>
    <property type="match status" value="1"/>
</dbReference>
<dbReference type="GO" id="GO:0004816">
    <property type="term" value="F:asparagine-tRNA ligase activity"/>
    <property type="evidence" value="ECO:0007669"/>
    <property type="project" value="UniProtKB-EC"/>
</dbReference>
<dbReference type="Gene3D" id="3.30.930.10">
    <property type="entry name" value="Bira Bifunctional Protein, Domain 2"/>
    <property type="match status" value="1"/>
</dbReference>
<evidence type="ECO:0000256" key="7">
    <source>
        <dbReference type="ARBA" id="ARBA00023146"/>
    </source>
</evidence>
<evidence type="ECO:0000256" key="5">
    <source>
        <dbReference type="ARBA" id="ARBA00022840"/>
    </source>
</evidence>
<keyword evidence="3" id="KW-0436">Ligase</keyword>
<dbReference type="InterPro" id="IPR045864">
    <property type="entry name" value="aa-tRNA-synth_II/BPL/LPL"/>
</dbReference>
<dbReference type="AlphaFoldDB" id="A0A7I8VSS5"/>
<sequence>MFRLLRKCLTTTRRFCTDTSSFMVREPKICTVVQSLNENPPTEDVVVRGWISSIRKHKNVTFLHLQDGTTTDDLQIVALDDLPIPNLTYGSSVEAKGRLVRSPYDKQEVELSVEEVKVLGSCDPEAYPFKSKKMHDIEYRRQFQHLRPRNKFDGTVLRLRHEASRDLRSYLTDEGFYEVHTPIMTTNDCEGAGYVFKAVAHENKEFFDKPSFLTVSAQFHLEALSHAIPKVFTFGPILRADHSKTRHHLSEFYMLEIEMAFCDDLHEVTDLVDALLSETVDNLIDKHEKDLKYLWKHSEVEDLMKTVDAIAKESYQGMTYTEAVEILQKHRKQFDYVPKWGEDFGKEHERFLVSHCNQCPVFVEEYPIALKPFYMKRNVDGKTVKNVDLLYPHVGEVCGGSVREDNIDNLKRNMEESGIKNIEAFEWYLDLRRFGSVPHCGLGIGFDRFLQALTGIKNIKDIVPFPRSYDNSITM</sequence>
<gene>
    <name evidence="9" type="ORF">DGYR_LOCUS7609</name>
</gene>
<evidence type="ECO:0000256" key="2">
    <source>
        <dbReference type="ARBA" id="ARBA00012816"/>
    </source>
</evidence>
<accession>A0A7I8VSS5</accession>
<dbReference type="InterPro" id="IPR002312">
    <property type="entry name" value="Asp/Asn-tRNA-synth_IIb"/>
</dbReference>
<evidence type="ECO:0000313" key="10">
    <source>
        <dbReference type="Proteomes" id="UP000549394"/>
    </source>
</evidence>
<keyword evidence="6" id="KW-0648">Protein biosynthesis</keyword>
<dbReference type="InterPro" id="IPR006195">
    <property type="entry name" value="aa-tRNA-synth_II"/>
</dbReference>
<evidence type="ECO:0000256" key="1">
    <source>
        <dbReference type="ARBA" id="ARBA00008226"/>
    </source>
</evidence>
<dbReference type="EC" id="6.1.1.22" evidence="2"/>
<dbReference type="Gene3D" id="2.40.50.140">
    <property type="entry name" value="Nucleic acid-binding proteins"/>
    <property type="match status" value="1"/>
</dbReference>
<dbReference type="GO" id="GO:0003676">
    <property type="term" value="F:nucleic acid binding"/>
    <property type="evidence" value="ECO:0007669"/>
    <property type="project" value="InterPro"/>
</dbReference>
<reference evidence="9 10" key="1">
    <citation type="submission" date="2020-08" db="EMBL/GenBank/DDBJ databases">
        <authorList>
            <person name="Hejnol A."/>
        </authorList>
    </citation>
    <scope>NUCLEOTIDE SEQUENCE [LARGE SCALE GENOMIC DNA]</scope>
</reference>
<dbReference type="OrthoDB" id="1931232at2759"/>
<dbReference type="SUPFAM" id="SSF55681">
    <property type="entry name" value="Class II aaRS and biotin synthetases"/>
    <property type="match status" value="1"/>
</dbReference>
<dbReference type="InterPro" id="IPR004522">
    <property type="entry name" value="Asn-tRNA-ligase"/>
</dbReference>
<dbReference type="InterPro" id="IPR004364">
    <property type="entry name" value="Aa-tRNA-synt_II"/>
</dbReference>
<organism evidence="9 10">
    <name type="scientific">Dimorphilus gyrociliatus</name>
    <dbReference type="NCBI Taxonomy" id="2664684"/>
    <lineage>
        <taxon>Eukaryota</taxon>
        <taxon>Metazoa</taxon>
        <taxon>Spiralia</taxon>
        <taxon>Lophotrochozoa</taxon>
        <taxon>Annelida</taxon>
        <taxon>Polychaeta</taxon>
        <taxon>Polychaeta incertae sedis</taxon>
        <taxon>Dinophilidae</taxon>
        <taxon>Dimorphilus</taxon>
    </lineage>
</organism>
<comment type="caution">
    <text evidence="9">The sequence shown here is derived from an EMBL/GenBank/DDBJ whole genome shotgun (WGS) entry which is preliminary data.</text>
</comment>
<dbReference type="NCBIfam" id="NF003037">
    <property type="entry name" value="PRK03932.1"/>
    <property type="match status" value="1"/>
</dbReference>
<keyword evidence="5" id="KW-0067">ATP-binding</keyword>
<dbReference type="PANTHER" id="PTHR22594">
    <property type="entry name" value="ASPARTYL/LYSYL-TRNA SYNTHETASE"/>
    <property type="match status" value="1"/>
</dbReference>
<dbReference type="GO" id="GO:0006421">
    <property type="term" value="P:asparaginyl-tRNA aminoacylation"/>
    <property type="evidence" value="ECO:0007669"/>
    <property type="project" value="InterPro"/>
</dbReference>
<keyword evidence="7" id="KW-0030">Aminoacyl-tRNA synthetase</keyword>
<dbReference type="Pfam" id="PF01336">
    <property type="entry name" value="tRNA_anti-codon"/>
    <property type="match status" value="1"/>
</dbReference>
<dbReference type="PANTHER" id="PTHR22594:SF34">
    <property type="entry name" value="ASPARAGINE--TRNA LIGASE, MITOCHONDRIAL-RELATED"/>
    <property type="match status" value="1"/>
</dbReference>
<evidence type="ECO:0000256" key="4">
    <source>
        <dbReference type="ARBA" id="ARBA00022741"/>
    </source>
</evidence>
<name>A0A7I8VSS5_9ANNE</name>
<dbReference type="InterPro" id="IPR004365">
    <property type="entry name" value="NA-bd_OB_tRNA"/>
</dbReference>
<dbReference type="Proteomes" id="UP000549394">
    <property type="component" value="Unassembled WGS sequence"/>
</dbReference>
<evidence type="ECO:0000256" key="3">
    <source>
        <dbReference type="ARBA" id="ARBA00022598"/>
    </source>
</evidence>
<evidence type="ECO:0000313" key="9">
    <source>
        <dbReference type="EMBL" id="CAD5119354.1"/>
    </source>
</evidence>
<dbReference type="EMBL" id="CAJFCJ010000010">
    <property type="protein sequence ID" value="CAD5119354.1"/>
    <property type="molecule type" value="Genomic_DNA"/>
</dbReference>
<evidence type="ECO:0000256" key="6">
    <source>
        <dbReference type="ARBA" id="ARBA00022917"/>
    </source>
</evidence>
<proteinExistence type="inferred from homology"/>
<protein>
    <recommendedName>
        <fullName evidence="2">asparagine--tRNA ligase</fullName>
        <ecNumber evidence="2">6.1.1.22</ecNumber>
    </recommendedName>
</protein>
<dbReference type="GO" id="GO:0005524">
    <property type="term" value="F:ATP binding"/>
    <property type="evidence" value="ECO:0007669"/>
    <property type="project" value="UniProtKB-KW"/>
</dbReference>
<keyword evidence="4" id="KW-0547">Nucleotide-binding</keyword>
<dbReference type="CDD" id="cd00776">
    <property type="entry name" value="AsxRS_core"/>
    <property type="match status" value="1"/>
</dbReference>
<dbReference type="GO" id="GO:0005739">
    <property type="term" value="C:mitochondrion"/>
    <property type="evidence" value="ECO:0007669"/>
    <property type="project" value="TreeGrafter"/>
</dbReference>
<dbReference type="CDD" id="cd04318">
    <property type="entry name" value="EcAsnRS_like_N"/>
    <property type="match status" value="1"/>
</dbReference>
<dbReference type="PROSITE" id="PS50862">
    <property type="entry name" value="AA_TRNA_LIGASE_II"/>
    <property type="match status" value="1"/>
</dbReference>